<reference evidence="1 2" key="1">
    <citation type="submission" date="2019-05" db="EMBL/GenBank/DDBJ databases">
        <title>Another draft genome of Portunus trituberculatus and its Hox gene families provides insights of decapod evolution.</title>
        <authorList>
            <person name="Jeong J.-H."/>
            <person name="Song I."/>
            <person name="Kim S."/>
            <person name="Choi T."/>
            <person name="Kim D."/>
            <person name="Ryu S."/>
            <person name="Kim W."/>
        </authorList>
    </citation>
    <scope>NUCLEOTIDE SEQUENCE [LARGE SCALE GENOMIC DNA]</scope>
    <source>
        <tissue evidence="1">Muscle</tissue>
    </source>
</reference>
<evidence type="ECO:0000313" key="1">
    <source>
        <dbReference type="EMBL" id="MPC24254.1"/>
    </source>
</evidence>
<evidence type="ECO:0000313" key="2">
    <source>
        <dbReference type="Proteomes" id="UP000324222"/>
    </source>
</evidence>
<dbReference type="Proteomes" id="UP000324222">
    <property type="component" value="Unassembled WGS sequence"/>
</dbReference>
<gene>
    <name evidence="1" type="ORF">E2C01_017333</name>
</gene>
<comment type="caution">
    <text evidence="1">The sequence shown here is derived from an EMBL/GenBank/DDBJ whole genome shotgun (WGS) entry which is preliminary data.</text>
</comment>
<organism evidence="1 2">
    <name type="scientific">Portunus trituberculatus</name>
    <name type="common">Swimming crab</name>
    <name type="synonym">Neptunus trituberculatus</name>
    <dbReference type="NCBI Taxonomy" id="210409"/>
    <lineage>
        <taxon>Eukaryota</taxon>
        <taxon>Metazoa</taxon>
        <taxon>Ecdysozoa</taxon>
        <taxon>Arthropoda</taxon>
        <taxon>Crustacea</taxon>
        <taxon>Multicrustacea</taxon>
        <taxon>Malacostraca</taxon>
        <taxon>Eumalacostraca</taxon>
        <taxon>Eucarida</taxon>
        <taxon>Decapoda</taxon>
        <taxon>Pleocyemata</taxon>
        <taxon>Brachyura</taxon>
        <taxon>Eubrachyura</taxon>
        <taxon>Portunoidea</taxon>
        <taxon>Portunidae</taxon>
        <taxon>Portuninae</taxon>
        <taxon>Portunus</taxon>
    </lineage>
</organism>
<proteinExistence type="predicted"/>
<keyword evidence="2" id="KW-1185">Reference proteome</keyword>
<protein>
    <submittedName>
        <fullName evidence="1">Uncharacterized protein</fullName>
    </submittedName>
</protein>
<dbReference type="EMBL" id="VSRR010001306">
    <property type="protein sequence ID" value="MPC24254.1"/>
    <property type="molecule type" value="Genomic_DNA"/>
</dbReference>
<dbReference type="AlphaFoldDB" id="A0A5B7DT38"/>
<name>A0A5B7DT38_PORTR</name>
<accession>A0A5B7DT38</accession>
<sequence>MHERRKMEEQRHRQSAESAVTAPLRWSVQCFAGQLSFTLDRHGNRTTSPSTGSKYGCVGASTEQQSCNYFNTTMNNINNSSKTTAAITTTTTTTTNTTTSNKDNNSSIRNTNIDTNTITITSTNISSSSSSFY</sequence>